<dbReference type="EMBL" id="ADVG01000003">
    <property type="protein sequence ID" value="EFH83637.1"/>
    <property type="molecule type" value="Genomic_DNA"/>
</dbReference>
<dbReference type="InParanoid" id="D6TT86"/>
<accession>D6TT86</accession>
<name>D6TT86_KTERA</name>
<organism evidence="1 2">
    <name type="scientific">Ktedonobacter racemifer DSM 44963</name>
    <dbReference type="NCBI Taxonomy" id="485913"/>
    <lineage>
        <taxon>Bacteria</taxon>
        <taxon>Bacillati</taxon>
        <taxon>Chloroflexota</taxon>
        <taxon>Ktedonobacteria</taxon>
        <taxon>Ktedonobacterales</taxon>
        <taxon>Ktedonobacteraceae</taxon>
        <taxon>Ktedonobacter</taxon>
    </lineage>
</organism>
<evidence type="ECO:0000313" key="1">
    <source>
        <dbReference type="EMBL" id="EFH83637.1"/>
    </source>
</evidence>
<reference evidence="1 2" key="1">
    <citation type="journal article" date="2011" name="Stand. Genomic Sci.">
        <title>Non-contiguous finished genome sequence and contextual data of the filamentous soil bacterium Ktedonobacter racemifer type strain (SOSP1-21).</title>
        <authorList>
            <person name="Chang Y.J."/>
            <person name="Land M."/>
            <person name="Hauser L."/>
            <person name="Chertkov O."/>
            <person name="Del Rio T.G."/>
            <person name="Nolan M."/>
            <person name="Copeland A."/>
            <person name="Tice H."/>
            <person name="Cheng J.F."/>
            <person name="Lucas S."/>
            <person name="Han C."/>
            <person name="Goodwin L."/>
            <person name="Pitluck S."/>
            <person name="Ivanova N."/>
            <person name="Ovchinikova G."/>
            <person name="Pati A."/>
            <person name="Chen A."/>
            <person name="Palaniappan K."/>
            <person name="Mavromatis K."/>
            <person name="Liolios K."/>
            <person name="Brettin T."/>
            <person name="Fiebig A."/>
            <person name="Rohde M."/>
            <person name="Abt B."/>
            <person name="Goker M."/>
            <person name="Detter J.C."/>
            <person name="Woyke T."/>
            <person name="Bristow J."/>
            <person name="Eisen J.A."/>
            <person name="Markowitz V."/>
            <person name="Hugenholtz P."/>
            <person name="Kyrpides N.C."/>
            <person name="Klenk H.P."/>
            <person name="Lapidus A."/>
        </authorList>
    </citation>
    <scope>NUCLEOTIDE SEQUENCE [LARGE SCALE GENOMIC DNA]</scope>
    <source>
        <strain evidence="2">DSM 44963</strain>
    </source>
</reference>
<evidence type="ECO:0000313" key="2">
    <source>
        <dbReference type="Proteomes" id="UP000004508"/>
    </source>
</evidence>
<gene>
    <name evidence="1" type="ORF">Krac_4629</name>
</gene>
<dbReference type="Proteomes" id="UP000004508">
    <property type="component" value="Unassembled WGS sequence"/>
</dbReference>
<sequence>MHALAAKDFFFAASLRAAARFWQNDKDLQEFMSELCG</sequence>
<comment type="caution">
    <text evidence="1">The sequence shown here is derived from an EMBL/GenBank/DDBJ whole genome shotgun (WGS) entry which is preliminary data.</text>
</comment>
<keyword evidence="2" id="KW-1185">Reference proteome</keyword>
<proteinExistence type="predicted"/>
<dbReference type="STRING" id="485913.Krac_4629"/>
<protein>
    <submittedName>
        <fullName evidence="1">Uncharacterized protein</fullName>
    </submittedName>
</protein>
<dbReference type="AlphaFoldDB" id="D6TT86"/>